<dbReference type="EMBL" id="JAHWQX010000002">
    <property type="protein sequence ID" value="MBW3097103.1"/>
    <property type="molecule type" value="Genomic_DNA"/>
</dbReference>
<proteinExistence type="predicted"/>
<sequence>MPRKIDRLDEIASAFDVLLCDVWGVVHNGINPFPQAIEALVAARRAGKTVVMITNSPRPAEGVIGQFAAIGVDAEAWDDIVTSGDVTRSLVENAPRKLFYIGPERDRALVDGLDVELVDEDQAEAVLCTGPFHDETETPDDYAAMLSRFKARDLPFYCANPDQVVERGERIIYCAGALGSAYEAIGGVTRIAGKPHRPIYDEAIRRVEALRGETAKARMLAVGDGMGTDIRGAVDAGLDALFIARGIHAADYYQGNRVDEDRLATFFEHHRSALPTYWSEGLSWGK</sequence>
<keyword evidence="2" id="KW-1185">Reference proteome</keyword>
<dbReference type="InterPro" id="IPR006357">
    <property type="entry name" value="HAD-SF_hydro_IIA"/>
</dbReference>
<evidence type="ECO:0000313" key="1">
    <source>
        <dbReference type="EMBL" id="MBW3097103.1"/>
    </source>
</evidence>
<dbReference type="PANTHER" id="PTHR19288:SF90">
    <property type="entry name" value="OS08G0542600 PROTEIN"/>
    <property type="match status" value="1"/>
</dbReference>
<accession>A0ABS6WMC5</accession>
<reference evidence="1" key="1">
    <citation type="submission" date="2021-07" db="EMBL/GenBank/DDBJ databases">
        <title>Pseudohoeflea marina sp. nov. a polyhydroxyalcanoate-producing bacterium.</title>
        <authorList>
            <person name="Zheng W."/>
            <person name="Yu S."/>
            <person name="Huang Y."/>
        </authorList>
    </citation>
    <scope>NUCLEOTIDE SEQUENCE</scope>
    <source>
        <strain evidence="1">DP4N28-3</strain>
    </source>
</reference>
<dbReference type="Proteomes" id="UP001430804">
    <property type="component" value="Unassembled WGS sequence"/>
</dbReference>
<keyword evidence="1" id="KW-0378">Hydrolase</keyword>
<name>A0ABS6WMC5_9HYPH</name>
<dbReference type="NCBIfam" id="TIGR01460">
    <property type="entry name" value="HAD-SF-IIA"/>
    <property type="match status" value="1"/>
</dbReference>
<protein>
    <submittedName>
        <fullName evidence="1">TIGR01459 family HAD-type hydrolase</fullName>
    </submittedName>
</protein>
<dbReference type="Pfam" id="PF13344">
    <property type="entry name" value="Hydrolase_6"/>
    <property type="match status" value="1"/>
</dbReference>
<dbReference type="InterPro" id="IPR006356">
    <property type="entry name" value="HAD-SF_hydro_IIA_hyp3"/>
</dbReference>
<organism evidence="1 2">
    <name type="scientific">Pseudohoeflea coraliihabitans</name>
    <dbReference type="NCBI Taxonomy" id="2860393"/>
    <lineage>
        <taxon>Bacteria</taxon>
        <taxon>Pseudomonadati</taxon>
        <taxon>Pseudomonadota</taxon>
        <taxon>Alphaproteobacteria</taxon>
        <taxon>Hyphomicrobiales</taxon>
        <taxon>Rhizobiaceae</taxon>
        <taxon>Pseudohoeflea</taxon>
    </lineage>
</organism>
<comment type="caution">
    <text evidence="1">The sequence shown here is derived from an EMBL/GenBank/DDBJ whole genome shotgun (WGS) entry which is preliminary data.</text>
</comment>
<gene>
    <name evidence="1" type="ORF">KY465_07405</name>
</gene>
<evidence type="ECO:0000313" key="2">
    <source>
        <dbReference type="Proteomes" id="UP001430804"/>
    </source>
</evidence>
<dbReference type="RefSeq" id="WP_219201040.1">
    <property type="nucleotide sequence ID" value="NZ_JAHWQX010000002.1"/>
</dbReference>
<dbReference type="NCBIfam" id="TIGR01459">
    <property type="entry name" value="HAD-SF-IIA-hyp4"/>
    <property type="match status" value="1"/>
</dbReference>
<dbReference type="PANTHER" id="PTHR19288">
    <property type="entry name" value="4-NITROPHENYLPHOSPHATASE-RELATED"/>
    <property type="match status" value="1"/>
</dbReference>
<dbReference type="GO" id="GO:0016787">
    <property type="term" value="F:hydrolase activity"/>
    <property type="evidence" value="ECO:0007669"/>
    <property type="project" value="UniProtKB-KW"/>
</dbReference>
<dbReference type="Pfam" id="PF13242">
    <property type="entry name" value="Hydrolase_like"/>
    <property type="match status" value="1"/>
</dbReference>
<dbReference type="CDD" id="cd07525">
    <property type="entry name" value="HAD_like"/>
    <property type="match status" value="1"/>
</dbReference>